<dbReference type="KEGG" id="gma:AciX8_0119"/>
<dbReference type="EMBL" id="CP003130">
    <property type="protein sequence ID" value="AEU34477.1"/>
    <property type="molecule type" value="Genomic_DNA"/>
</dbReference>
<evidence type="ECO:0000313" key="2">
    <source>
        <dbReference type="Proteomes" id="UP000007113"/>
    </source>
</evidence>
<protein>
    <submittedName>
        <fullName evidence="1">Uncharacterized protein</fullName>
    </submittedName>
</protein>
<sequence>MVLTCIPQLAPERLIDAPLVMTAMSFPVDIFPSMR</sequence>
<dbReference type="Proteomes" id="UP000007113">
    <property type="component" value="Chromosome"/>
</dbReference>
<reference evidence="1 2" key="1">
    <citation type="submission" date="2011-11" db="EMBL/GenBank/DDBJ databases">
        <title>Complete sequence of Granulicella mallensis MP5ACTX8.</title>
        <authorList>
            <consortium name="US DOE Joint Genome Institute"/>
            <person name="Lucas S."/>
            <person name="Copeland A."/>
            <person name="Lapidus A."/>
            <person name="Cheng J.-F."/>
            <person name="Goodwin L."/>
            <person name="Pitluck S."/>
            <person name="Peters L."/>
            <person name="Lu M."/>
            <person name="Detter J.C."/>
            <person name="Han C."/>
            <person name="Tapia R."/>
            <person name="Land M."/>
            <person name="Hauser L."/>
            <person name="Kyrpides N."/>
            <person name="Ivanova N."/>
            <person name="Mikhailova N."/>
            <person name="Pagani I."/>
            <person name="Rawat S."/>
            <person name="Mannisto M."/>
            <person name="Haggblom M."/>
            <person name="Woyke T."/>
        </authorList>
    </citation>
    <scope>NUCLEOTIDE SEQUENCE [LARGE SCALE GENOMIC DNA]</scope>
    <source>
        <strain evidence="2">ATCC BAA-1857 / DSM 23137 / MP5ACTX8</strain>
    </source>
</reference>
<gene>
    <name evidence="1" type="ordered locus">AciX8_0119</name>
</gene>
<keyword evidence="2" id="KW-1185">Reference proteome</keyword>
<name>G8NYR4_GRAMM</name>
<evidence type="ECO:0000313" key="1">
    <source>
        <dbReference type="EMBL" id="AEU34477.1"/>
    </source>
</evidence>
<dbReference type="STRING" id="682795.AciX8_0119"/>
<dbReference type="HOGENOM" id="CLU_3365234_0_0_0"/>
<dbReference type="AlphaFoldDB" id="G8NYR4"/>
<accession>G8NYR4</accession>
<proteinExistence type="predicted"/>
<organism evidence="1 2">
    <name type="scientific">Granulicella mallensis (strain ATCC BAA-1857 / DSM 23137 / MP5ACTX8)</name>
    <dbReference type="NCBI Taxonomy" id="682795"/>
    <lineage>
        <taxon>Bacteria</taxon>
        <taxon>Pseudomonadati</taxon>
        <taxon>Acidobacteriota</taxon>
        <taxon>Terriglobia</taxon>
        <taxon>Terriglobales</taxon>
        <taxon>Acidobacteriaceae</taxon>
        <taxon>Granulicella</taxon>
    </lineage>
</organism>